<keyword evidence="1" id="KW-1133">Transmembrane helix</keyword>
<keyword evidence="2" id="KW-0732">Signal</keyword>
<dbReference type="STRING" id="87626.PTD2_20237"/>
<sequence length="356" mass="39819">MKWILSLCLLFISTVLFATANKQTVPAVCLLLQHQMNDYAHVPESLAYQSAKKDYRRLCNPTAVVPDAVTQVIDNKLINSRYDTVNNVPVSNVSSQDISNNSGFSNRPVGKHVIAPDLQSSSLTLVPISAPKPVGMVQSIWHALPSYLVLLVLLPFVFALLLMILALLGCDRAAIRGWIGERRVNAQLAQLCQTGDYTLYKNLLLEVENGQLTEIDHLVVSAFGVFVIESKNYSGWIFGSEKQAKWTQQIYRKKTSFMNPLRQNYKHCLAVHRLLGVLSGVESVVVFNDSAEFKTTMPSNVVHLMSLTTYITNKKANHQAFVFTANQLAVFNQKIQNVVQATTKADYKRHLVQVKQ</sequence>
<evidence type="ECO:0000313" key="5">
    <source>
        <dbReference type="Proteomes" id="UP000006201"/>
    </source>
</evidence>
<feature type="signal peptide" evidence="2">
    <location>
        <begin position="1"/>
        <end position="18"/>
    </location>
</feature>
<dbReference type="Proteomes" id="UP000006201">
    <property type="component" value="Unassembled WGS sequence"/>
</dbReference>
<dbReference type="Pfam" id="PF08378">
    <property type="entry name" value="NERD"/>
    <property type="match status" value="1"/>
</dbReference>
<evidence type="ECO:0000259" key="3">
    <source>
        <dbReference type="PROSITE" id="PS50965"/>
    </source>
</evidence>
<dbReference type="OrthoDB" id="5782056at2"/>
<evidence type="ECO:0000313" key="4">
    <source>
        <dbReference type="EMBL" id="EAR28181.1"/>
    </source>
</evidence>
<feature type="transmembrane region" description="Helical" evidence="1">
    <location>
        <begin position="147"/>
        <end position="168"/>
    </location>
</feature>
<dbReference type="HOGENOM" id="CLU_785021_0_0_6"/>
<keyword evidence="5" id="KW-1185">Reference proteome</keyword>
<accession>A4C9X3</accession>
<feature type="chain" id="PRO_5002665860" description="NERD domain-containing protein" evidence="2">
    <location>
        <begin position="19"/>
        <end position="356"/>
    </location>
</feature>
<feature type="domain" description="NERD" evidence="3">
    <location>
        <begin position="176"/>
        <end position="294"/>
    </location>
</feature>
<reference evidence="4 5" key="1">
    <citation type="submission" date="2006-02" db="EMBL/GenBank/DDBJ databases">
        <authorList>
            <person name="Moran M.A."/>
            <person name="Kjelleberg S."/>
            <person name="Egan S."/>
            <person name="Saunders N."/>
            <person name="Thomas T."/>
            <person name="Ferriera S."/>
            <person name="Johnson J."/>
            <person name="Kravitz S."/>
            <person name="Halpern A."/>
            <person name="Remington K."/>
            <person name="Beeson K."/>
            <person name="Tran B."/>
            <person name="Rogers Y.-H."/>
            <person name="Friedman R."/>
            <person name="Venter J.C."/>
        </authorList>
    </citation>
    <scope>NUCLEOTIDE SEQUENCE [LARGE SCALE GENOMIC DNA]</scope>
    <source>
        <strain evidence="4 5">D2</strain>
    </source>
</reference>
<protein>
    <recommendedName>
        <fullName evidence="3">NERD domain-containing protein</fullName>
    </recommendedName>
</protein>
<name>A4C9X3_9GAMM</name>
<proteinExistence type="predicted"/>
<organism evidence="4 5">
    <name type="scientific">Pseudoalteromonas tunicata D2</name>
    <dbReference type="NCBI Taxonomy" id="87626"/>
    <lineage>
        <taxon>Bacteria</taxon>
        <taxon>Pseudomonadati</taxon>
        <taxon>Pseudomonadota</taxon>
        <taxon>Gammaproteobacteria</taxon>
        <taxon>Alteromonadales</taxon>
        <taxon>Pseudoalteromonadaceae</taxon>
        <taxon>Pseudoalteromonas</taxon>
    </lineage>
</organism>
<evidence type="ECO:0000256" key="2">
    <source>
        <dbReference type="SAM" id="SignalP"/>
    </source>
</evidence>
<dbReference type="RefSeq" id="WP_009840013.1">
    <property type="nucleotide sequence ID" value="NZ_CH959301.1"/>
</dbReference>
<keyword evidence="1" id="KW-0812">Transmembrane</keyword>
<gene>
    <name evidence="4" type="ORF">PTD2_20237</name>
</gene>
<evidence type="ECO:0000256" key="1">
    <source>
        <dbReference type="SAM" id="Phobius"/>
    </source>
</evidence>
<dbReference type="eggNOG" id="COG0551">
    <property type="taxonomic scope" value="Bacteria"/>
</dbReference>
<comment type="caution">
    <text evidence="4">The sequence shown here is derived from an EMBL/GenBank/DDBJ whole genome shotgun (WGS) entry which is preliminary data.</text>
</comment>
<dbReference type="InterPro" id="IPR011528">
    <property type="entry name" value="NERD"/>
</dbReference>
<dbReference type="AlphaFoldDB" id="A4C9X3"/>
<dbReference type="EMBL" id="AAOH01000004">
    <property type="protein sequence ID" value="EAR28181.1"/>
    <property type="molecule type" value="Genomic_DNA"/>
</dbReference>
<dbReference type="PROSITE" id="PS50965">
    <property type="entry name" value="NERD"/>
    <property type="match status" value="1"/>
</dbReference>
<keyword evidence="1" id="KW-0472">Membrane</keyword>